<accession>A0AA36D7B4</accession>
<proteinExistence type="predicted"/>
<feature type="transmembrane region" description="Helical" evidence="5">
    <location>
        <begin position="95"/>
        <end position="125"/>
    </location>
</feature>
<dbReference type="PROSITE" id="PS50262">
    <property type="entry name" value="G_PROTEIN_RECEP_F1_2"/>
    <property type="match status" value="1"/>
</dbReference>
<dbReference type="Proteomes" id="UP001177023">
    <property type="component" value="Unassembled WGS sequence"/>
</dbReference>
<evidence type="ECO:0000259" key="6">
    <source>
        <dbReference type="PROSITE" id="PS50262"/>
    </source>
</evidence>
<name>A0AA36D7B4_9BILA</name>
<feature type="transmembrane region" description="Helical" evidence="5">
    <location>
        <begin position="213"/>
        <end position="231"/>
    </location>
</feature>
<evidence type="ECO:0000256" key="3">
    <source>
        <dbReference type="ARBA" id="ARBA00022989"/>
    </source>
</evidence>
<dbReference type="PANTHER" id="PTHR46709:SF14">
    <property type="entry name" value="G-PROTEIN COUPLED RECEPTORS FAMILY 1 PROFILE DOMAIN-CONTAINING PROTEIN"/>
    <property type="match status" value="1"/>
</dbReference>
<evidence type="ECO:0000256" key="2">
    <source>
        <dbReference type="ARBA" id="ARBA00022692"/>
    </source>
</evidence>
<evidence type="ECO:0000256" key="5">
    <source>
        <dbReference type="SAM" id="Phobius"/>
    </source>
</evidence>
<dbReference type="InterPro" id="IPR017452">
    <property type="entry name" value="GPCR_Rhodpsn_7TM"/>
</dbReference>
<reference evidence="7" key="1">
    <citation type="submission" date="2023-06" db="EMBL/GenBank/DDBJ databases">
        <authorList>
            <person name="Delattre M."/>
        </authorList>
    </citation>
    <scope>NUCLEOTIDE SEQUENCE</scope>
    <source>
        <strain evidence="7">AF72</strain>
    </source>
</reference>
<feature type="non-terminal residue" evidence="7">
    <location>
        <position position="379"/>
    </location>
</feature>
<feature type="domain" description="G-protein coupled receptors family 1 profile" evidence="6">
    <location>
        <begin position="34"/>
        <end position="355"/>
    </location>
</feature>
<keyword evidence="4 5" id="KW-0472">Membrane</keyword>
<dbReference type="SUPFAM" id="SSF81321">
    <property type="entry name" value="Family A G protein-coupled receptor-like"/>
    <property type="match status" value="1"/>
</dbReference>
<keyword evidence="3 5" id="KW-1133">Transmembrane helix</keyword>
<dbReference type="AlphaFoldDB" id="A0AA36D7B4"/>
<organism evidence="7 8">
    <name type="scientific">Mesorhabditis spiculigera</name>
    <dbReference type="NCBI Taxonomy" id="96644"/>
    <lineage>
        <taxon>Eukaryota</taxon>
        <taxon>Metazoa</taxon>
        <taxon>Ecdysozoa</taxon>
        <taxon>Nematoda</taxon>
        <taxon>Chromadorea</taxon>
        <taxon>Rhabditida</taxon>
        <taxon>Rhabditina</taxon>
        <taxon>Rhabditomorpha</taxon>
        <taxon>Rhabditoidea</taxon>
        <taxon>Rhabditidae</taxon>
        <taxon>Mesorhabditinae</taxon>
        <taxon>Mesorhabditis</taxon>
    </lineage>
</organism>
<comment type="caution">
    <text evidence="7">The sequence shown here is derived from an EMBL/GenBank/DDBJ whole genome shotgun (WGS) entry which is preliminary data.</text>
</comment>
<keyword evidence="8" id="KW-1185">Reference proteome</keyword>
<comment type="subcellular location">
    <subcellularLocation>
        <location evidence="1">Membrane</location>
    </subcellularLocation>
</comment>
<sequence>MSGEVICAPYETYTALRFSFTLFGTVIATLGLPANLLLVYVFATRKCSSTPPTLYPSAIAILDAVICLAYVLIFGIDAIIIFAKNESLFVLYYLYIIPAYVASRIAQLAIPYMLIFATLERFVWITAGKTRSRFLQRMYSKSGRQLTLFISLAVCVALRLPLFWAVTVEDYPKCPIFLRSKLTNPADWTLEDTWLATAHYFSDYYLLSFGQSLVPFLILLVLNGVIVCKLYEDQTKDEQKQQFCKSTLNTLAVTYGDYGTELHAGSRSPSFAALFPALKTNSVQVRSAMYTMLAIVTSYLISTGLHLILTVLERSGSPLISDSEDPEQFSLFHTAFSDVVTFVIMLSSAIRIVIYYVCNPKTRDDLRVVLLRKDSIEYV</sequence>
<evidence type="ECO:0000256" key="1">
    <source>
        <dbReference type="ARBA" id="ARBA00004370"/>
    </source>
</evidence>
<protein>
    <recommendedName>
        <fullName evidence="6">G-protein coupled receptors family 1 profile domain-containing protein</fullName>
    </recommendedName>
</protein>
<feature type="transmembrane region" description="Helical" evidence="5">
    <location>
        <begin position="54"/>
        <end position="83"/>
    </location>
</feature>
<feature type="transmembrane region" description="Helical" evidence="5">
    <location>
        <begin position="288"/>
        <end position="312"/>
    </location>
</feature>
<gene>
    <name evidence="7" type="ORF">MSPICULIGERA_LOCUS20560</name>
</gene>
<dbReference type="EMBL" id="CATQJA010002664">
    <property type="protein sequence ID" value="CAJ0582428.1"/>
    <property type="molecule type" value="Genomic_DNA"/>
</dbReference>
<keyword evidence="2 5" id="KW-0812">Transmembrane</keyword>
<feature type="transmembrane region" description="Helical" evidence="5">
    <location>
        <begin position="146"/>
        <end position="166"/>
    </location>
</feature>
<dbReference type="Gene3D" id="1.20.1070.10">
    <property type="entry name" value="Rhodopsin 7-helix transmembrane proteins"/>
    <property type="match status" value="1"/>
</dbReference>
<evidence type="ECO:0000313" key="8">
    <source>
        <dbReference type="Proteomes" id="UP001177023"/>
    </source>
</evidence>
<dbReference type="PANTHER" id="PTHR46709">
    <property type="entry name" value="PROTEIN CBG23488-RELATED"/>
    <property type="match status" value="1"/>
</dbReference>
<feature type="transmembrane region" description="Helical" evidence="5">
    <location>
        <begin position="20"/>
        <end position="42"/>
    </location>
</feature>
<evidence type="ECO:0000256" key="4">
    <source>
        <dbReference type="ARBA" id="ARBA00023136"/>
    </source>
</evidence>
<dbReference type="GO" id="GO:0016020">
    <property type="term" value="C:membrane"/>
    <property type="evidence" value="ECO:0007669"/>
    <property type="project" value="UniProtKB-SubCell"/>
</dbReference>
<evidence type="ECO:0000313" key="7">
    <source>
        <dbReference type="EMBL" id="CAJ0582428.1"/>
    </source>
</evidence>
<feature type="transmembrane region" description="Helical" evidence="5">
    <location>
        <begin position="332"/>
        <end position="357"/>
    </location>
</feature>